<dbReference type="InterPro" id="IPR005467">
    <property type="entry name" value="His_kinase_dom"/>
</dbReference>
<dbReference type="SMART" id="SM00387">
    <property type="entry name" value="HATPase_c"/>
    <property type="match status" value="1"/>
</dbReference>
<dbReference type="PANTHER" id="PTHR24421">
    <property type="entry name" value="NITRATE/NITRITE SENSOR PROTEIN NARX-RELATED"/>
    <property type="match status" value="1"/>
</dbReference>
<dbReference type="PANTHER" id="PTHR24421:SF10">
    <property type="entry name" value="NITRATE_NITRITE SENSOR PROTEIN NARQ"/>
    <property type="match status" value="1"/>
</dbReference>
<dbReference type="AlphaFoldDB" id="A0A2C6MJ21"/>
<reference evidence="7 8" key="1">
    <citation type="submission" date="2013-09" db="EMBL/GenBank/DDBJ databases">
        <title>Biodegradation of hydrocarbons in the deep terrestrial subsurface : characterization of a microbial consortium composed of two Desulfotomaculum species originating from a deep geological formation.</title>
        <authorList>
            <person name="Aullo T."/>
            <person name="Berlendis S."/>
            <person name="Lascourreges J.-F."/>
            <person name="Dessort D."/>
            <person name="Saint-Laurent S."/>
            <person name="Schraauwers B."/>
            <person name="Mas J."/>
            <person name="Magot M."/>
            <person name="Ranchou-Peyruse A."/>
        </authorList>
    </citation>
    <scope>NUCLEOTIDE SEQUENCE [LARGE SCALE GENOMIC DNA]</scope>
    <source>
        <strain evidence="7 8">Bs107</strain>
    </source>
</reference>
<dbReference type="PRINTS" id="PR00344">
    <property type="entry name" value="BCTRLSENSOR"/>
</dbReference>
<accession>A0A2C6MJ21</accession>
<evidence type="ECO:0000313" key="7">
    <source>
        <dbReference type="EMBL" id="PHJ39553.1"/>
    </source>
</evidence>
<dbReference type="InterPro" id="IPR004358">
    <property type="entry name" value="Sig_transdc_His_kin-like_C"/>
</dbReference>
<evidence type="ECO:0000256" key="2">
    <source>
        <dbReference type="ARBA" id="ARBA00012438"/>
    </source>
</evidence>
<comment type="caution">
    <text evidence="7">The sequence shown here is derived from an EMBL/GenBank/DDBJ whole genome shotgun (WGS) entry which is preliminary data.</text>
</comment>
<dbReference type="InterPro" id="IPR003594">
    <property type="entry name" value="HATPase_dom"/>
</dbReference>
<keyword evidence="5" id="KW-0902">Two-component regulatory system</keyword>
<evidence type="ECO:0000256" key="3">
    <source>
        <dbReference type="ARBA" id="ARBA00022679"/>
    </source>
</evidence>
<comment type="catalytic activity">
    <reaction evidence="1">
        <text>ATP + protein L-histidine = ADP + protein N-phospho-L-histidine.</text>
        <dbReference type="EC" id="2.7.13.3"/>
    </reaction>
</comment>
<evidence type="ECO:0000256" key="1">
    <source>
        <dbReference type="ARBA" id="ARBA00000085"/>
    </source>
</evidence>
<keyword evidence="4" id="KW-0418">Kinase</keyword>
<dbReference type="SUPFAM" id="SSF55874">
    <property type="entry name" value="ATPase domain of HSP90 chaperone/DNA topoisomerase II/histidine kinase"/>
    <property type="match status" value="1"/>
</dbReference>
<gene>
    <name evidence="7" type="ORF">P378_02145</name>
</gene>
<dbReference type="GO" id="GO:0000160">
    <property type="term" value="P:phosphorelay signal transduction system"/>
    <property type="evidence" value="ECO:0007669"/>
    <property type="project" value="UniProtKB-KW"/>
</dbReference>
<sequence>MVLHQLERFLVEHQDIQMPAIRFLLNLQSQIQSVLKEVRYLSQNLRPSILEHLGLLPAIESLTEGLNKHQGVEAGFMVKGKAARFQPEIELSLFRIMQEALNNILRHAEATRVEVILEFKEDGVLLTVQDNGKGMQELPQSFYEFLKQGKLGLIGMSERVKLFGGKLQLASTPGNGTILTITLPPGCLLI</sequence>
<evidence type="ECO:0000313" key="8">
    <source>
        <dbReference type="Proteomes" id="UP000222564"/>
    </source>
</evidence>
<dbReference type="EMBL" id="AWQQ01000017">
    <property type="protein sequence ID" value="PHJ39553.1"/>
    <property type="molecule type" value="Genomic_DNA"/>
</dbReference>
<protein>
    <recommendedName>
        <fullName evidence="2">histidine kinase</fullName>
        <ecNumber evidence="2">2.7.13.3</ecNumber>
    </recommendedName>
</protein>
<dbReference type="EC" id="2.7.13.3" evidence="2"/>
<keyword evidence="8" id="KW-1185">Reference proteome</keyword>
<keyword evidence="3" id="KW-0808">Transferase</keyword>
<feature type="domain" description="Histidine kinase" evidence="6">
    <location>
        <begin position="93"/>
        <end position="187"/>
    </location>
</feature>
<dbReference type="CDD" id="cd16917">
    <property type="entry name" value="HATPase_UhpB-NarQ-NarX-like"/>
    <property type="match status" value="1"/>
</dbReference>
<organism evidence="7 8">
    <name type="scientific">Desulforamulus profundi</name>
    <dbReference type="NCBI Taxonomy" id="1383067"/>
    <lineage>
        <taxon>Bacteria</taxon>
        <taxon>Bacillati</taxon>
        <taxon>Bacillota</taxon>
        <taxon>Clostridia</taxon>
        <taxon>Eubacteriales</taxon>
        <taxon>Peptococcaceae</taxon>
        <taxon>Desulforamulus</taxon>
    </lineage>
</organism>
<proteinExistence type="predicted"/>
<dbReference type="Pfam" id="PF02518">
    <property type="entry name" value="HATPase_c"/>
    <property type="match status" value="1"/>
</dbReference>
<evidence type="ECO:0000256" key="5">
    <source>
        <dbReference type="ARBA" id="ARBA00023012"/>
    </source>
</evidence>
<dbReference type="Gene3D" id="3.30.565.10">
    <property type="entry name" value="Histidine kinase-like ATPase, C-terminal domain"/>
    <property type="match status" value="1"/>
</dbReference>
<name>A0A2C6MJ21_9FIRM</name>
<evidence type="ECO:0000256" key="4">
    <source>
        <dbReference type="ARBA" id="ARBA00022777"/>
    </source>
</evidence>
<dbReference type="InterPro" id="IPR036890">
    <property type="entry name" value="HATPase_C_sf"/>
</dbReference>
<evidence type="ECO:0000259" key="6">
    <source>
        <dbReference type="PROSITE" id="PS50109"/>
    </source>
</evidence>
<dbReference type="Proteomes" id="UP000222564">
    <property type="component" value="Unassembled WGS sequence"/>
</dbReference>
<dbReference type="InterPro" id="IPR050482">
    <property type="entry name" value="Sensor_HK_TwoCompSys"/>
</dbReference>
<dbReference type="PROSITE" id="PS50109">
    <property type="entry name" value="HIS_KIN"/>
    <property type="match status" value="1"/>
</dbReference>
<dbReference type="GO" id="GO:0004673">
    <property type="term" value="F:protein histidine kinase activity"/>
    <property type="evidence" value="ECO:0007669"/>
    <property type="project" value="UniProtKB-EC"/>
</dbReference>